<dbReference type="GO" id="GO:0044550">
    <property type="term" value="P:secondary metabolite biosynthetic process"/>
    <property type="evidence" value="ECO:0007669"/>
    <property type="project" value="TreeGrafter"/>
</dbReference>
<keyword evidence="2" id="KW-0597">Phosphoprotein</keyword>
<evidence type="ECO:0000256" key="2">
    <source>
        <dbReference type="ARBA" id="ARBA00022553"/>
    </source>
</evidence>
<proteinExistence type="predicted"/>
<comment type="caution">
    <text evidence="4">The sequence shown here is derived from an EMBL/GenBank/DDBJ whole genome shotgun (WGS) entry which is preliminary data.</text>
</comment>
<dbReference type="InterPro" id="IPR036736">
    <property type="entry name" value="ACP-like_sf"/>
</dbReference>
<dbReference type="SUPFAM" id="SSF47336">
    <property type="entry name" value="ACP-like"/>
    <property type="match status" value="1"/>
</dbReference>
<evidence type="ECO:0000259" key="3">
    <source>
        <dbReference type="PROSITE" id="PS50075"/>
    </source>
</evidence>
<dbReference type="Gene3D" id="1.10.1200.10">
    <property type="entry name" value="ACP-like"/>
    <property type="match status" value="1"/>
</dbReference>
<reference evidence="4" key="1">
    <citation type="journal article" date="2014" name="Int. J. Syst. Evol. Microbiol.">
        <title>Complete genome sequence of Corynebacterium casei LMG S-19264T (=DSM 44701T), isolated from a smear-ripened cheese.</title>
        <authorList>
            <consortium name="US DOE Joint Genome Institute (JGI-PGF)"/>
            <person name="Walter F."/>
            <person name="Albersmeier A."/>
            <person name="Kalinowski J."/>
            <person name="Ruckert C."/>
        </authorList>
    </citation>
    <scope>NUCLEOTIDE SEQUENCE</scope>
    <source>
        <strain evidence="4">JCM 4637</strain>
    </source>
</reference>
<dbReference type="PANTHER" id="PTHR45527:SF1">
    <property type="entry name" value="FATTY ACID SYNTHASE"/>
    <property type="match status" value="1"/>
</dbReference>
<dbReference type="AlphaFoldDB" id="A0A918WY68"/>
<evidence type="ECO:0000313" key="4">
    <source>
        <dbReference type="EMBL" id="GHC94956.1"/>
    </source>
</evidence>
<dbReference type="Pfam" id="PF00550">
    <property type="entry name" value="PP-binding"/>
    <property type="match status" value="1"/>
</dbReference>
<sequence>MTHTEGTHTMQESEVLETVTGIWKEVLLVDVDAASDFFEEGGHSLAVMQLVNRLQENYGVEMSIGDIFEYPTLGEFSAAVHGRVTA</sequence>
<keyword evidence="1" id="KW-0596">Phosphopantetheine</keyword>
<dbReference type="GO" id="GO:0031177">
    <property type="term" value="F:phosphopantetheine binding"/>
    <property type="evidence" value="ECO:0007669"/>
    <property type="project" value="InterPro"/>
</dbReference>
<dbReference type="Proteomes" id="UP000638353">
    <property type="component" value="Unassembled WGS sequence"/>
</dbReference>
<dbReference type="PANTHER" id="PTHR45527">
    <property type="entry name" value="NONRIBOSOMAL PEPTIDE SYNTHETASE"/>
    <property type="match status" value="1"/>
</dbReference>
<dbReference type="InterPro" id="IPR009081">
    <property type="entry name" value="PP-bd_ACP"/>
</dbReference>
<accession>A0A918WY68</accession>
<dbReference type="GO" id="GO:0043041">
    <property type="term" value="P:amino acid activation for nonribosomal peptide biosynthetic process"/>
    <property type="evidence" value="ECO:0007669"/>
    <property type="project" value="TreeGrafter"/>
</dbReference>
<dbReference type="GO" id="GO:0005737">
    <property type="term" value="C:cytoplasm"/>
    <property type="evidence" value="ECO:0007669"/>
    <property type="project" value="TreeGrafter"/>
</dbReference>
<dbReference type="InterPro" id="IPR020806">
    <property type="entry name" value="PKS_PP-bd"/>
</dbReference>
<dbReference type="GO" id="GO:0017000">
    <property type="term" value="P:antibiotic biosynthetic process"/>
    <property type="evidence" value="ECO:0007669"/>
    <property type="project" value="UniProtKB-ARBA"/>
</dbReference>
<organism evidence="4 5">
    <name type="scientific">Streptomyces finlayi</name>
    <dbReference type="NCBI Taxonomy" id="67296"/>
    <lineage>
        <taxon>Bacteria</taxon>
        <taxon>Bacillati</taxon>
        <taxon>Actinomycetota</taxon>
        <taxon>Actinomycetes</taxon>
        <taxon>Kitasatosporales</taxon>
        <taxon>Streptomycetaceae</taxon>
        <taxon>Streptomyces</taxon>
    </lineage>
</organism>
<name>A0A918WY68_9ACTN</name>
<dbReference type="PROSITE" id="PS50075">
    <property type="entry name" value="CARRIER"/>
    <property type="match status" value="1"/>
</dbReference>
<evidence type="ECO:0000256" key="1">
    <source>
        <dbReference type="ARBA" id="ARBA00022450"/>
    </source>
</evidence>
<dbReference type="SMART" id="SM00823">
    <property type="entry name" value="PKS_PP"/>
    <property type="match status" value="1"/>
</dbReference>
<protein>
    <recommendedName>
        <fullName evidence="3">Carrier domain-containing protein</fullName>
    </recommendedName>
</protein>
<dbReference type="EMBL" id="BMVC01000006">
    <property type="protein sequence ID" value="GHC94956.1"/>
    <property type="molecule type" value="Genomic_DNA"/>
</dbReference>
<reference evidence="4" key="2">
    <citation type="submission" date="2020-09" db="EMBL/GenBank/DDBJ databases">
        <authorList>
            <person name="Sun Q."/>
            <person name="Ohkuma M."/>
        </authorList>
    </citation>
    <scope>NUCLEOTIDE SEQUENCE</scope>
    <source>
        <strain evidence="4">JCM 4637</strain>
    </source>
</reference>
<feature type="domain" description="Carrier" evidence="3">
    <location>
        <begin position="10"/>
        <end position="84"/>
    </location>
</feature>
<gene>
    <name evidence="4" type="ORF">GCM10010334_33560</name>
</gene>
<evidence type="ECO:0000313" key="5">
    <source>
        <dbReference type="Proteomes" id="UP000638353"/>
    </source>
</evidence>